<proteinExistence type="predicted"/>
<evidence type="ECO:0000313" key="2">
    <source>
        <dbReference type="Proteomes" id="UP000887013"/>
    </source>
</evidence>
<dbReference type="EMBL" id="BMAW01073113">
    <property type="protein sequence ID" value="GFT86415.1"/>
    <property type="molecule type" value="Genomic_DNA"/>
</dbReference>
<dbReference type="AlphaFoldDB" id="A0A8X6U7L1"/>
<keyword evidence="2" id="KW-1185">Reference proteome</keyword>
<sequence>MDSCRRCRVFIGGNQSQYLHQFLKAGRVHSGLLVLGYSTWVVMEVVVRVMLDVMFTQLFAVSQCKPPVFYVMKDSKLGRRFENKIKVISLYWKICGDLISISNTKKQP</sequence>
<organism evidence="1 2">
    <name type="scientific">Nephila pilipes</name>
    <name type="common">Giant wood spider</name>
    <name type="synonym">Nephila maculata</name>
    <dbReference type="NCBI Taxonomy" id="299642"/>
    <lineage>
        <taxon>Eukaryota</taxon>
        <taxon>Metazoa</taxon>
        <taxon>Ecdysozoa</taxon>
        <taxon>Arthropoda</taxon>
        <taxon>Chelicerata</taxon>
        <taxon>Arachnida</taxon>
        <taxon>Araneae</taxon>
        <taxon>Araneomorphae</taxon>
        <taxon>Entelegynae</taxon>
        <taxon>Araneoidea</taxon>
        <taxon>Nephilidae</taxon>
        <taxon>Nephila</taxon>
    </lineage>
</organism>
<reference evidence="1" key="1">
    <citation type="submission" date="2020-08" db="EMBL/GenBank/DDBJ databases">
        <title>Multicomponent nature underlies the extraordinary mechanical properties of spider dragline silk.</title>
        <authorList>
            <person name="Kono N."/>
            <person name="Nakamura H."/>
            <person name="Mori M."/>
            <person name="Yoshida Y."/>
            <person name="Ohtoshi R."/>
            <person name="Malay A.D."/>
            <person name="Moran D.A.P."/>
            <person name="Tomita M."/>
            <person name="Numata K."/>
            <person name="Arakawa K."/>
        </authorList>
    </citation>
    <scope>NUCLEOTIDE SEQUENCE</scope>
</reference>
<comment type="caution">
    <text evidence="1">The sequence shown here is derived from an EMBL/GenBank/DDBJ whole genome shotgun (WGS) entry which is preliminary data.</text>
</comment>
<accession>A0A8X6U7L1</accession>
<name>A0A8X6U7L1_NEPPI</name>
<dbReference type="Proteomes" id="UP000887013">
    <property type="component" value="Unassembled WGS sequence"/>
</dbReference>
<protein>
    <submittedName>
        <fullName evidence="1">Uncharacterized protein</fullName>
    </submittedName>
</protein>
<evidence type="ECO:0000313" key="1">
    <source>
        <dbReference type="EMBL" id="GFT86415.1"/>
    </source>
</evidence>
<gene>
    <name evidence="1" type="ORF">NPIL_99811</name>
</gene>